<evidence type="ECO:0000313" key="2">
    <source>
        <dbReference type="Proteomes" id="UP000015102"/>
    </source>
</evidence>
<dbReference type="AlphaFoldDB" id="T1GU65"/>
<organism evidence="1 2">
    <name type="scientific">Megaselia scalaris</name>
    <name type="common">Humpbacked fly</name>
    <name type="synonym">Phora scalaris</name>
    <dbReference type="NCBI Taxonomy" id="36166"/>
    <lineage>
        <taxon>Eukaryota</taxon>
        <taxon>Metazoa</taxon>
        <taxon>Ecdysozoa</taxon>
        <taxon>Arthropoda</taxon>
        <taxon>Hexapoda</taxon>
        <taxon>Insecta</taxon>
        <taxon>Pterygota</taxon>
        <taxon>Neoptera</taxon>
        <taxon>Endopterygota</taxon>
        <taxon>Diptera</taxon>
        <taxon>Brachycera</taxon>
        <taxon>Muscomorpha</taxon>
        <taxon>Platypezoidea</taxon>
        <taxon>Phoridae</taxon>
        <taxon>Megaseliini</taxon>
        <taxon>Megaselia</taxon>
    </lineage>
</organism>
<dbReference type="EMBL" id="CAQQ02171663">
    <property type="status" value="NOT_ANNOTATED_CDS"/>
    <property type="molecule type" value="Genomic_DNA"/>
</dbReference>
<dbReference type="HOGENOM" id="CLU_2530056_0_0_1"/>
<accession>T1GU65</accession>
<reference evidence="1" key="2">
    <citation type="submission" date="2015-06" db="UniProtKB">
        <authorList>
            <consortium name="EnsemblMetazoa"/>
        </authorList>
    </citation>
    <scope>IDENTIFICATION</scope>
</reference>
<dbReference type="EMBL" id="CAQQ02171665">
    <property type="status" value="NOT_ANNOTATED_CDS"/>
    <property type="molecule type" value="Genomic_DNA"/>
</dbReference>
<name>T1GU65_MEGSC</name>
<evidence type="ECO:0000313" key="1">
    <source>
        <dbReference type="EnsemblMetazoa" id="MESCA007273-PA"/>
    </source>
</evidence>
<protein>
    <submittedName>
        <fullName evidence="1">Uncharacterized protein</fullName>
    </submittedName>
</protein>
<dbReference type="Proteomes" id="UP000015102">
    <property type="component" value="Unassembled WGS sequence"/>
</dbReference>
<keyword evidence="2" id="KW-1185">Reference proteome</keyword>
<dbReference type="EMBL" id="CAQQ02171664">
    <property type="status" value="NOT_ANNOTATED_CDS"/>
    <property type="molecule type" value="Genomic_DNA"/>
</dbReference>
<sequence length="84" mass="9431">MYMMVCSISFHSFIHSLVQKDNESNFSSILRSPSGGIRRELNKKRGVILNCNELIRIVSEGGITSNIHVTIMSMNRQIDSACLT</sequence>
<proteinExistence type="predicted"/>
<reference evidence="2" key="1">
    <citation type="submission" date="2013-02" db="EMBL/GenBank/DDBJ databases">
        <authorList>
            <person name="Hughes D."/>
        </authorList>
    </citation>
    <scope>NUCLEOTIDE SEQUENCE</scope>
    <source>
        <strain>Durham</strain>
        <strain evidence="2">NC isolate 2 -- Noor lab</strain>
    </source>
</reference>
<dbReference type="EnsemblMetazoa" id="MESCA007273-RA">
    <property type="protein sequence ID" value="MESCA007273-PA"/>
    <property type="gene ID" value="MESCA007273"/>
</dbReference>